<accession>A0A1D8JJ57</accession>
<dbReference type="EMBL" id="CP017560">
    <property type="protein sequence ID" value="AOV08737.1"/>
    <property type="molecule type" value="Genomic_DNA"/>
</dbReference>
<dbReference type="KEGG" id="surl:BI350_15100"/>
<proteinExistence type="predicted"/>
<sequence>MKLFSKRSKSPAELVKLRGRIENNVSLDRIKLGIVEQYKQLHDPDFAKKILIENLNDLKKVNKRF</sequence>
<gene>
    <name evidence="1" type="ORF">BI350_15100</name>
</gene>
<protein>
    <submittedName>
        <fullName evidence="1">Uncharacterized protein</fullName>
    </submittedName>
</protein>
<dbReference type="RefSeq" id="WP_075528901.1">
    <property type="nucleotide sequence ID" value="NZ_CP017560.1"/>
</dbReference>
<name>A0A1D8JJ57_9BACL</name>
<evidence type="ECO:0000313" key="1">
    <source>
        <dbReference type="EMBL" id="AOV08737.1"/>
    </source>
</evidence>
<dbReference type="Proteomes" id="UP000185746">
    <property type="component" value="Chromosome"/>
</dbReference>
<reference evidence="1 2" key="1">
    <citation type="submission" date="2016-09" db="EMBL/GenBank/DDBJ databases">
        <title>Complete genome sequence of the Lysinibacillus sphaericus LMG 22257, a specie of Bacillus with ureolytic activity that can effectively biodeposit calcium carbonate.</title>
        <authorList>
            <person name="Yan W."/>
        </authorList>
    </citation>
    <scope>NUCLEOTIDE SEQUENCE [LARGE SCALE GENOMIC DNA]</scope>
    <source>
        <strain evidence="1 2">LMG 22257</strain>
    </source>
</reference>
<organism evidence="1 2">
    <name type="scientific">Sporosarcina ureilytica</name>
    <dbReference type="NCBI Taxonomy" id="298596"/>
    <lineage>
        <taxon>Bacteria</taxon>
        <taxon>Bacillati</taxon>
        <taxon>Bacillota</taxon>
        <taxon>Bacilli</taxon>
        <taxon>Bacillales</taxon>
        <taxon>Caryophanaceae</taxon>
        <taxon>Sporosarcina</taxon>
    </lineage>
</organism>
<keyword evidence="2" id="KW-1185">Reference proteome</keyword>
<dbReference type="AlphaFoldDB" id="A0A1D8JJ57"/>
<evidence type="ECO:0000313" key="2">
    <source>
        <dbReference type="Proteomes" id="UP000185746"/>
    </source>
</evidence>